<sequence length="116" mass="13423">MKKLTWLFITFLTLIFLSACSQYASFQGKWKAQKANGEDIDIVFNDKTGKLGDKEFHYKIDKSGYQDNTKYYSITVSDTYHYTILFPDDDMKIATLLEPDDPSSDPLYGEMLYAMN</sequence>
<evidence type="ECO:0000313" key="2">
    <source>
        <dbReference type="EMBL" id="SQF70946.1"/>
    </source>
</evidence>
<keyword evidence="2" id="KW-0808">Transferase</keyword>
<accession>A0A2X3YNC1</accession>
<keyword evidence="1" id="KW-0732">Signal</keyword>
<organism evidence="2 3">
    <name type="scientific">Streptococcus sanguinis</name>
    <dbReference type="NCBI Taxonomy" id="1305"/>
    <lineage>
        <taxon>Bacteria</taxon>
        <taxon>Bacillati</taxon>
        <taxon>Bacillota</taxon>
        <taxon>Bacilli</taxon>
        <taxon>Lactobacillales</taxon>
        <taxon>Streptococcaceae</taxon>
        <taxon>Streptococcus</taxon>
    </lineage>
</organism>
<name>A0A2X3YNC1_STRSA</name>
<proteinExistence type="predicted"/>
<dbReference type="EMBL" id="LS483364">
    <property type="protein sequence ID" value="SQF70946.1"/>
    <property type="molecule type" value="Genomic_DNA"/>
</dbReference>
<dbReference type="GO" id="GO:0016740">
    <property type="term" value="F:transferase activity"/>
    <property type="evidence" value="ECO:0007669"/>
    <property type="project" value="UniProtKB-KW"/>
</dbReference>
<dbReference type="AlphaFoldDB" id="A0A2X3YNC1"/>
<evidence type="ECO:0000313" key="3">
    <source>
        <dbReference type="Proteomes" id="UP000248534"/>
    </source>
</evidence>
<dbReference type="RefSeq" id="WP_111675560.1">
    <property type="nucleotide sequence ID" value="NZ_LS483364.1"/>
</dbReference>
<feature type="signal peptide" evidence="1">
    <location>
        <begin position="1"/>
        <end position="24"/>
    </location>
</feature>
<gene>
    <name evidence="2" type="ORF">NCTC11086_00815</name>
</gene>
<evidence type="ECO:0000256" key="1">
    <source>
        <dbReference type="SAM" id="SignalP"/>
    </source>
</evidence>
<feature type="chain" id="PRO_5015996324" evidence="1">
    <location>
        <begin position="25"/>
        <end position="116"/>
    </location>
</feature>
<protein>
    <submittedName>
        <fullName evidence="2">Glycosyltransferase</fullName>
    </submittedName>
</protein>
<dbReference type="Proteomes" id="UP000248534">
    <property type="component" value="Chromosome 1"/>
</dbReference>
<reference evidence="2 3" key="1">
    <citation type="submission" date="2018-06" db="EMBL/GenBank/DDBJ databases">
        <authorList>
            <consortium name="Pathogen Informatics"/>
            <person name="Doyle S."/>
        </authorList>
    </citation>
    <scope>NUCLEOTIDE SEQUENCE [LARGE SCALE GENOMIC DNA]</scope>
    <source>
        <strain evidence="2 3">NCTC11086</strain>
    </source>
</reference>
<dbReference type="PROSITE" id="PS51257">
    <property type="entry name" value="PROKAR_LIPOPROTEIN"/>
    <property type="match status" value="1"/>
</dbReference>